<evidence type="ECO:0000256" key="4">
    <source>
        <dbReference type="ARBA" id="ARBA00022989"/>
    </source>
</evidence>
<evidence type="ECO:0000256" key="3">
    <source>
        <dbReference type="ARBA" id="ARBA00022692"/>
    </source>
</evidence>
<comment type="similarity">
    <text evidence="2">Belongs to the CbiQ family.</text>
</comment>
<dbReference type="PANTHER" id="PTHR33514">
    <property type="entry name" value="PROTEIN ABCI12, CHLOROPLASTIC"/>
    <property type="match status" value="1"/>
</dbReference>
<feature type="transmembrane region" description="Helical" evidence="6">
    <location>
        <begin position="20"/>
        <end position="38"/>
    </location>
</feature>
<gene>
    <name evidence="7" type="ORF">ABID19_003045</name>
</gene>
<keyword evidence="8" id="KW-1185">Reference proteome</keyword>
<feature type="transmembrane region" description="Helical" evidence="6">
    <location>
        <begin position="97"/>
        <end position="118"/>
    </location>
</feature>
<feature type="transmembrane region" description="Helical" evidence="6">
    <location>
        <begin position="71"/>
        <end position="91"/>
    </location>
</feature>
<keyword evidence="3 6" id="KW-0812">Transmembrane</keyword>
<dbReference type="Proteomes" id="UP001549204">
    <property type="component" value="Unassembled WGS sequence"/>
</dbReference>
<comment type="caution">
    <text evidence="7">The sequence shown here is derived from an EMBL/GenBank/DDBJ whole genome shotgun (WGS) entry which is preliminary data.</text>
</comment>
<keyword evidence="4 6" id="KW-1133">Transmembrane helix</keyword>
<evidence type="ECO:0000256" key="6">
    <source>
        <dbReference type="SAM" id="Phobius"/>
    </source>
</evidence>
<name>A0ABV2GPB3_9HYPH</name>
<feature type="transmembrane region" description="Helical" evidence="6">
    <location>
        <begin position="44"/>
        <end position="64"/>
    </location>
</feature>
<organism evidence="7 8">
    <name type="scientific">Mesorhizobium robiniae</name>
    <dbReference type="NCBI Taxonomy" id="559315"/>
    <lineage>
        <taxon>Bacteria</taxon>
        <taxon>Pseudomonadati</taxon>
        <taxon>Pseudomonadota</taxon>
        <taxon>Alphaproteobacteria</taxon>
        <taxon>Hyphomicrobiales</taxon>
        <taxon>Phyllobacteriaceae</taxon>
        <taxon>Mesorhizobium</taxon>
    </lineage>
</organism>
<accession>A0ABV2GPB3</accession>
<proteinExistence type="inferred from homology"/>
<feature type="transmembrane region" description="Helical" evidence="6">
    <location>
        <begin position="190"/>
        <end position="210"/>
    </location>
</feature>
<evidence type="ECO:0000256" key="5">
    <source>
        <dbReference type="ARBA" id="ARBA00023136"/>
    </source>
</evidence>
<comment type="subcellular location">
    <subcellularLocation>
        <location evidence="1">Membrane</location>
        <topology evidence="1">Multi-pass membrane protein</topology>
    </subcellularLocation>
</comment>
<feature type="transmembrane region" description="Helical" evidence="6">
    <location>
        <begin position="125"/>
        <end position="150"/>
    </location>
</feature>
<keyword evidence="5 6" id="KW-0472">Membrane</keyword>
<dbReference type="CDD" id="cd16914">
    <property type="entry name" value="EcfT"/>
    <property type="match status" value="1"/>
</dbReference>
<dbReference type="RefSeq" id="WP_354491652.1">
    <property type="nucleotide sequence ID" value="NZ_JBEPMC010000005.1"/>
</dbReference>
<dbReference type="EMBL" id="JBEPMC010000005">
    <property type="protein sequence ID" value="MET3580007.1"/>
    <property type="molecule type" value="Genomic_DNA"/>
</dbReference>
<evidence type="ECO:0000256" key="1">
    <source>
        <dbReference type="ARBA" id="ARBA00004141"/>
    </source>
</evidence>
<protein>
    <submittedName>
        <fullName evidence="7">Energy-coupling factor transport system permease protein</fullName>
    </submittedName>
</protein>
<dbReference type="InterPro" id="IPR003339">
    <property type="entry name" value="ABC/ECF_trnsptr_transmembrane"/>
</dbReference>
<evidence type="ECO:0000256" key="2">
    <source>
        <dbReference type="ARBA" id="ARBA00008564"/>
    </source>
</evidence>
<evidence type="ECO:0000313" key="7">
    <source>
        <dbReference type="EMBL" id="MET3580007.1"/>
    </source>
</evidence>
<dbReference type="Pfam" id="PF02361">
    <property type="entry name" value="CbiQ"/>
    <property type="match status" value="1"/>
</dbReference>
<reference evidence="7 8" key="1">
    <citation type="submission" date="2024-06" db="EMBL/GenBank/DDBJ databases">
        <title>Genomic Encyclopedia of Type Strains, Phase IV (KMG-IV): sequencing the most valuable type-strain genomes for metagenomic binning, comparative biology and taxonomic classification.</title>
        <authorList>
            <person name="Goeker M."/>
        </authorList>
    </citation>
    <scope>NUCLEOTIDE SEQUENCE [LARGE SCALE GENOMIC DNA]</scope>
    <source>
        <strain evidence="7 8">DSM 100022</strain>
    </source>
</reference>
<sequence>MVRTDGSIDGSCGMKRIYELNFFVKLTAAFAIMLVAWLAPDWRFGVPLALLSLVFLSVMQVPGLRGYLKGAALLVLLVMASWIGNLLLQGLSPADALPIAAGMAARLVTTTAAFYFVMETSTPGSILAAASAARLPPIVTLVLSLTFGIIPMLREDFERIADAQRARGMEIDDVSLPTRLRFALARGVPLLVQAIRLAHAISLSLSIYGFDMNRKRTTWRNVGLLVEPRLAHQGQTK</sequence>
<evidence type="ECO:0000313" key="8">
    <source>
        <dbReference type="Proteomes" id="UP001549204"/>
    </source>
</evidence>
<dbReference type="PANTHER" id="PTHR33514:SF13">
    <property type="entry name" value="PROTEIN ABCI12, CHLOROPLASTIC"/>
    <property type="match status" value="1"/>
</dbReference>